<keyword evidence="3" id="KW-1003">Cell membrane</keyword>
<dbReference type="SUPFAM" id="SSF161098">
    <property type="entry name" value="MetI-like"/>
    <property type="match status" value="1"/>
</dbReference>
<evidence type="ECO:0000256" key="8">
    <source>
        <dbReference type="SAM" id="MobiDB-lite"/>
    </source>
</evidence>
<dbReference type="RefSeq" id="WP_388006230.1">
    <property type="nucleotide sequence ID" value="NZ_JBHUEE010000005.1"/>
</dbReference>
<evidence type="ECO:0000256" key="3">
    <source>
        <dbReference type="ARBA" id="ARBA00022475"/>
    </source>
</evidence>
<evidence type="ECO:0000256" key="7">
    <source>
        <dbReference type="RuleBase" id="RU363032"/>
    </source>
</evidence>
<dbReference type="EMBL" id="JBHUEE010000005">
    <property type="protein sequence ID" value="MFD1718270.1"/>
    <property type="molecule type" value="Genomic_DNA"/>
</dbReference>
<feature type="transmembrane region" description="Helical" evidence="7">
    <location>
        <begin position="272"/>
        <end position="290"/>
    </location>
</feature>
<evidence type="ECO:0000313" key="11">
    <source>
        <dbReference type="Proteomes" id="UP001597277"/>
    </source>
</evidence>
<feature type="transmembrane region" description="Helical" evidence="7">
    <location>
        <begin position="39"/>
        <end position="60"/>
    </location>
</feature>
<organism evidence="10 11">
    <name type="scientific">Georgenia deserti</name>
    <dbReference type="NCBI Taxonomy" id="2093781"/>
    <lineage>
        <taxon>Bacteria</taxon>
        <taxon>Bacillati</taxon>
        <taxon>Actinomycetota</taxon>
        <taxon>Actinomycetes</taxon>
        <taxon>Micrococcales</taxon>
        <taxon>Bogoriellaceae</taxon>
        <taxon>Georgenia</taxon>
    </lineage>
</organism>
<dbReference type="Gene3D" id="1.10.3720.10">
    <property type="entry name" value="MetI-like"/>
    <property type="match status" value="1"/>
</dbReference>
<protein>
    <submittedName>
        <fullName evidence="10">Carbohydrate ABC transporter permease</fullName>
    </submittedName>
</protein>
<evidence type="ECO:0000256" key="2">
    <source>
        <dbReference type="ARBA" id="ARBA00022448"/>
    </source>
</evidence>
<keyword evidence="2 7" id="KW-0813">Transport</keyword>
<dbReference type="Proteomes" id="UP001597277">
    <property type="component" value="Unassembled WGS sequence"/>
</dbReference>
<comment type="similarity">
    <text evidence="7">Belongs to the binding-protein-dependent transport system permease family.</text>
</comment>
<feature type="transmembrane region" description="Helical" evidence="7">
    <location>
        <begin position="99"/>
        <end position="123"/>
    </location>
</feature>
<evidence type="ECO:0000259" key="9">
    <source>
        <dbReference type="PROSITE" id="PS50928"/>
    </source>
</evidence>
<keyword evidence="6 7" id="KW-0472">Membrane</keyword>
<dbReference type="InterPro" id="IPR000515">
    <property type="entry name" value="MetI-like"/>
</dbReference>
<accession>A0ABW4L6I1</accession>
<evidence type="ECO:0000256" key="1">
    <source>
        <dbReference type="ARBA" id="ARBA00004651"/>
    </source>
</evidence>
<evidence type="ECO:0000256" key="5">
    <source>
        <dbReference type="ARBA" id="ARBA00022989"/>
    </source>
</evidence>
<feature type="transmembrane region" description="Helical" evidence="7">
    <location>
        <begin position="169"/>
        <end position="189"/>
    </location>
</feature>
<dbReference type="CDD" id="cd06261">
    <property type="entry name" value="TM_PBP2"/>
    <property type="match status" value="1"/>
</dbReference>
<dbReference type="InterPro" id="IPR035906">
    <property type="entry name" value="MetI-like_sf"/>
</dbReference>
<dbReference type="PANTHER" id="PTHR43744:SF8">
    <property type="entry name" value="SN-GLYCEROL-3-PHOSPHATE TRANSPORT SYSTEM PERMEASE PROTEIN UGPE"/>
    <property type="match status" value="1"/>
</dbReference>
<feature type="region of interest" description="Disordered" evidence="8">
    <location>
        <begin position="1"/>
        <end position="30"/>
    </location>
</feature>
<keyword evidence="5 7" id="KW-1133">Transmembrane helix</keyword>
<evidence type="ECO:0000313" key="10">
    <source>
        <dbReference type="EMBL" id="MFD1718270.1"/>
    </source>
</evidence>
<feature type="domain" description="ABC transmembrane type-1" evidence="9">
    <location>
        <begin position="100"/>
        <end position="290"/>
    </location>
</feature>
<evidence type="ECO:0000256" key="6">
    <source>
        <dbReference type="ARBA" id="ARBA00023136"/>
    </source>
</evidence>
<dbReference type="PANTHER" id="PTHR43744">
    <property type="entry name" value="ABC TRANSPORTER PERMEASE PROTEIN MG189-RELATED-RELATED"/>
    <property type="match status" value="1"/>
</dbReference>
<name>A0ABW4L6I1_9MICO</name>
<sequence length="305" mass="32735">MTDTADTVPVPATAARSGRAAGRRGPDLPRRRRWRTGNVVVDVVLLAFAAVMAAPLLWLVSTSLTDPAHAFRLPPNWLPVEPTLGNLASVGDLVPFGQMALNSVTVSVIATVGSLVVSALAAYGFSRFTFRSRDGLFLVMLSALMVPAQLLIIPVFMLMRSLGLVDTLVALWLPALIQVFSIFFLRQYFNSIPRDLDDAAKLDGAGHLWILFRMIVPLSGPAVSAVAILVFEATWNSYFQPLIFISTPENMTLPLGLVALQSAQGGVEPTGVFAAITAVVLPVLVVFLVFQRHFVASIATAGIRG</sequence>
<evidence type="ECO:0000256" key="4">
    <source>
        <dbReference type="ARBA" id="ARBA00022692"/>
    </source>
</evidence>
<dbReference type="PROSITE" id="PS50928">
    <property type="entry name" value="ABC_TM1"/>
    <property type="match status" value="1"/>
</dbReference>
<gene>
    <name evidence="10" type="ORF">ACFSE6_10515</name>
</gene>
<reference evidence="11" key="1">
    <citation type="journal article" date="2019" name="Int. J. Syst. Evol. Microbiol.">
        <title>The Global Catalogue of Microorganisms (GCM) 10K type strain sequencing project: providing services to taxonomists for standard genome sequencing and annotation.</title>
        <authorList>
            <consortium name="The Broad Institute Genomics Platform"/>
            <consortium name="The Broad Institute Genome Sequencing Center for Infectious Disease"/>
            <person name="Wu L."/>
            <person name="Ma J."/>
        </authorList>
    </citation>
    <scope>NUCLEOTIDE SEQUENCE [LARGE SCALE GENOMIC DNA]</scope>
    <source>
        <strain evidence="11">JCM 17130</strain>
    </source>
</reference>
<feature type="transmembrane region" description="Helical" evidence="7">
    <location>
        <begin position="135"/>
        <end position="157"/>
    </location>
</feature>
<keyword evidence="4 7" id="KW-0812">Transmembrane</keyword>
<feature type="transmembrane region" description="Helical" evidence="7">
    <location>
        <begin position="210"/>
        <end position="231"/>
    </location>
</feature>
<feature type="compositionally biased region" description="Low complexity" evidence="8">
    <location>
        <begin position="1"/>
        <end position="20"/>
    </location>
</feature>
<comment type="subcellular location">
    <subcellularLocation>
        <location evidence="1 7">Cell membrane</location>
        <topology evidence="1 7">Multi-pass membrane protein</topology>
    </subcellularLocation>
</comment>
<proteinExistence type="inferred from homology"/>
<keyword evidence="11" id="KW-1185">Reference proteome</keyword>
<dbReference type="Pfam" id="PF00528">
    <property type="entry name" value="BPD_transp_1"/>
    <property type="match status" value="1"/>
</dbReference>
<comment type="caution">
    <text evidence="10">The sequence shown here is derived from an EMBL/GenBank/DDBJ whole genome shotgun (WGS) entry which is preliminary data.</text>
</comment>